<protein>
    <recommendedName>
        <fullName evidence="3">DNA topoisomerase</fullName>
        <ecNumber evidence="3">5.6.2.1</ecNumber>
    </recommendedName>
    <alternativeName>
        <fullName evidence="15">Omega-protein</fullName>
    </alternativeName>
    <alternativeName>
        <fullName evidence="14">Relaxing enzyme</fullName>
    </alternativeName>
    <alternativeName>
        <fullName evidence="12">Swivelase</fullName>
    </alternativeName>
    <alternativeName>
        <fullName evidence="13">Untwisting enzyme</fullName>
    </alternativeName>
</protein>
<dbReference type="PANTHER" id="PTHR11390">
    <property type="entry name" value="PROKARYOTIC DNA TOPOISOMERASE"/>
    <property type="match status" value="1"/>
</dbReference>
<dbReference type="Gene3D" id="3.40.50.140">
    <property type="match status" value="1"/>
</dbReference>
<dbReference type="EMBL" id="JAUSUE010000016">
    <property type="protein sequence ID" value="MDQ0204445.1"/>
    <property type="molecule type" value="Genomic_DNA"/>
</dbReference>
<evidence type="ECO:0000256" key="5">
    <source>
        <dbReference type="ARBA" id="ARBA00022737"/>
    </source>
</evidence>
<dbReference type="EC" id="5.6.2.1" evidence="3"/>
<keyword evidence="6" id="KW-0863">Zinc-finger</keyword>
<evidence type="ECO:0000256" key="15">
    <source>
        <dbReference type="ARBA" id="ARBA00032877"/>
    </source>
</evidence>
<dbReference type="InterPro" id="IPR005738">
    <property type="entry name" value="TopoIII"/>
</dbReference>
<dbReference type="InterPro" id="IPR000380">
    <property type="entry name" value="Topo_IA"/>
</dbReference>
<evidence type="ECO:0000256" key="8">
    <source>
        <dbReference type="ARBA" id="ARBA00022842"/>
    </source>
</evidence>
<keyword evidence="5" id="KW-0677">Repeat</keyword>
<dbReference type="InterPro" id="IPR013825">
    <property type="entry name" value="Topo_IA_cen_sub2"/>
</dbReference>
<dbReference type="SMART" id="SM00436">
    <property type="entry name" value="TOP1Bc"/>
    <property type="match status" value="1"/>
</dbReference>
<evidence type="ECO:0000256" key="2">
    <source>
        <dbReference type="ARBA" id="ARBA00009446"/>
    </source>
</evidence>
<comment type="catalytic activity">
    <reaction evidence="1">
        <text>ATP-independent breakage of single-stranded DNA, followed by passage and rejoining.</text>
        <dbReference type="EC" id="5.6.2.1"/>
    </reaction>
</comment>
<reference evidence="18 19" key="1">
    <citation type="submission" date="2023-07" db="EMBL/GenBank/DDBJ databases">
        <title>Genomic Encyclopedia of Type Strains, Phase IV (KMG-IV): sequencing the most valuable type-strain genomes for metagenomic binning, comparative biology and taxonomic classification.</title>
        <authorList>
            <person name="Goeker M."/>
        </authorList>
    </citation>
    <scope>NUCLEOTIDE SEQUENCE [LARGE SCALE GENOMIC DNA]</scope>
    <source>
        <strain evidence="18 19">DSM 16980</strain>
    </source>
</reference>
<dbReference type="InterPro" id="IPR006171">
    <property type="entry name" value="TOPRIM_dom"/>
</dbReference>
<keyword evidence="11 18" id="KW-0413">Isomerase</keyword>
<keyword evidence="4" id="KW-0479">Metal-binding</keyword>
<comment type="caution">
    <text evidence="18">The sequence shown here is derived from an EMBL/GenBank/DDBJ whole genome shotgun (WGS) entry which is preliminary data.</text>
</comment>
<sequence length="755" mass="85984">MRLYIAEKPSMGNEIAKCLKGPMKKHDGYLETMDGIVTWAFGHILRQAEPDEYDAKYKIWKAQDLPIIPEKWQVLITASSKKQFNIIRSLIGKADEIVHAGDPDREGQLLIDEILDYVGNKKPVKRILLNALDEKSIKKANDSLCDNKQFLPLKKSALARARADWLIGMNLSRAYTLAARRAGHRRLVLPVGRVKTPTLALTVRRERELSAFKPVDYYTIKAQFEHQNGEFFCIWKAKDTQNGLDNEGRLVDEQIARELLKIFDKADKPGQISSYNTAEKKEVQCLPFSLSALQVLAGRHFGYEPQQVLDTAQKLYEKKMTTYPRSDCEYLPISQFADAKIILNNLKICGEKQLGKWADGADSKIKSKAWNDKKISAHHAIIPTQTKVNFSTLSEVEKNIYFLIAQCYIAQFYPVHIYDQIKLILMFANEKFQATGRTEKQYGWKMLYITENKLAEEEKDDEKNTIPLMCKGDAATYLNASLEKKATKPPLRFTPSTLLAGMKEIHKYVKDAAVKKKLRAIYGIGTEATRASIIDDLIKRGFLSAQGKKKYLQPTQSAYMLVDALPDELLYPDFTAVWEEYLNDLSNGKGTLEDFLTKQESFTTLLCNKAYDAAMPVEGEHICPRCKKGVLVKRNGKNGCFWGCSNYPRCRMTCNDKNGVPDFKVTNEKKQEYDRTEISKNISAGMISARDLIMREKKSHSEQVYSQKNSYLCTYCKEGQLKRIKGKNGYFWGCSNYPHCTANFADDNGKPNLTD</sequence>
<dbReference type="InterPro" id="IPR013824">
    <property type="entry name" value="Topo_IA_cen_sub1"/>
</dbReference>
<evidence type="ECO:0000313" key="18">
    <source>
        <dbReference type="EMBL" id="MDQ0204445.1"/>
    </source>
</evidence>
<feature type="domain" description="Toprim" evidence="16">
    <location>
        <begin position="64"/>
        <end position="133"/>
    </location>
</feature>
<evidence type="ECO:0000256" key="13">
    <source>
        <dbReference type="ARBA" id="ARBA00031985"/>
    </source>
</evidence>
<name>A0ABT9Y9D0_9FIRM</name>
<evidence type="ECO:0000256" key="1">
    <source>
        <dbReference type="ARBA" id="ARBA00000213"/>
    </source>
</evidence>
<dbReference type="Gene3D" id="1.10.290.10">
    <property type="entry name" value="Topoisomerase I, domain 4"/>
    <property type="match status" value="1"/>
</dbReference>
<dbReference type="NCBIfam" id="NF005829">
    <property type="entry name" value="PRK07726.1"/>
    <property type="match status" value="1"/>
</dbReference>
<dbReference type="InterPro" id="IPR034144">
    <property type="entry name" value="TOPRIM_TopoIII"/>
</dbReference>
<evidence type="ECO:0000256" key="4">
    <source>
        <dbReference type="ARBA" id="ARBA00022723"/>
    </source>
</evidence>
<feature type="domain" description="Topo IA-type catalytic" evidence="17">
    <location>
        <begin position="150"/>
        <end position="607"/>
    </location>
</feature>
<dbReference type="NCBIfam" id="TIGR01056">
    <property type="entry name" value="topB"/>
    <property type="match status" value="1"/>
</dbReference>
<accession>A0ABT9Y9D0</accession>
<dbReference type="SMART" id="SM00437">
    <property type="entry name" value="TOP1Ac"/>
    <property type="match status" value="1"/>
</dbReference>
<comment type="similarity">
    <text evidence="2">Belongs to the type IA topoisomerase family.</text>
</comment>
<dbReference type="SUPFAM" id="SSF57783">
    <property type="entry name" value="Zinc beta-ribbon"/>
    <property type="match status" value="1"/>
</dbReference>
<evidence type="ECO:0000256" key="6">
    <source>
        <dbReference type="ARBA" id="ARBA00022771"/>
    </source>
</evidence>
<dbReference type="Pfam" id="PF01131">
    <property type="entry name" value="Topoisom_bac"/>
    <property type="match status" value="1"/>
</dbReference>
<dbReference type="Gene3D" id="2.70.20.10">
    <property type="entry name" value="Topoisomerase I, domain 3"/>
    <property type="match status" value="1"/>
</dbReference>
<dbReference type="InterPro" id="IPR013498">
    <property type="entry name" value="Topo_IA_Znf"/>
</dbReference>
<dbReference type="Gene3D" id="3.30.65.10">
    <property type="entry name" value="Bacterial Topoisomerase I, domain 1"/>
    <property type="match status" value="2"/>
</dbReference>
<dbReference type="CDD" id="cd03362">
    <property type="entry name" value="TOPRIM_TopoIA_TopoIII"/>
    <property type="match status" value="1"/>
</dbReference>
<evidence type="ECO:0000256" key="9">
    <source>
        <dbReference type="ARBA" id="ARBA00023029"/>
    </source>
</evidence>
<keyword evidence="9" id="KW-0799">Topoisomerase</keyword>
<dbReference type="InterPro" id="IPR003602">
    <property type="entry name" value="Topo_IA_DNA-bd_dom"/>
</dbReference>
<dbReference type="RefSeq" id="WP_307224759.1">
    <property type="nucleotide sequence ID" value="NZ_CP116940.1"/>
</dbReference>
<keyword evidence="10" id="KW-0238">DNA-binding</keyword>
<dbReference type="SUPFAM" id="SSF56712">
    <property type="entry name" value="Prokaryotic type I DNA topoisomerase"/>
    <property type="match status" value="1"/>
</dbReference>
<gene>
    <name evidence="18" type="ORF">J2S01_002173</name>
</gene>
<evidence type="ECO:0000256" key="10">
    <source>
        <dbReference type="ARBA" id="ARBA00023125"/>
    </source>
</evidence>
<evidence type="ECO:0000313" key="19">
    <source>
        <dbReference type="Proteomes" id="UP001239167"/>
    </source>
</evidence>
<evidence type="ECO:0000259" key="17">
    <source>
        <dbReference type="PROSITE" id="PS52039"/>
    </source>
</evidence>
<dbReference type="PRINTS" id="PR00417">
    <property type="entry name" value="PRTPISMRASEI"/>
</dbReference>
<dbReference type="InterPro" id="IPR003601">
    <property type="entry name" value="Topo_IA_2"/>
</dbReference>
<evidence type="ECO:0000256" key="14">
    <source>
        <dbReference type="ARBA" id="ARBA00032235"/>
    </source>
</evidence>
<dbReference type="SMART" id="SM00493">
    <property type="entry name" value="TOPRIM"/>
    <property type="match status" value="1"/>
</dbReference>
<proteinExistence type="inferred from homology"/>
<dbReference type="PROSITE" id="PS50880">
    <property type="entry name" value="TOPRIM"/>
    <property type="match status" value="1"/>
</dbReference>
<dbReference type="PANTHER" id="PTHR11390:SF21">
    <property type="entry name" value="DNA TOPOISOMERASE 3-ALPHA"/>
    <property type="match status" value="1"/>
</dbReference>
<evidence type="ECO:0000256" key="12">
    <source>
        <dbReference type="ARBA" id="ARBA00030003"/>
    </source>
</evidence>
<organism evidence="18 19">
    <name type="scientific">Pectinatus haikarae</name>
    <dbReference type="NCBI Taxonomy" id="349096"/>
    <lineage>
        <taxon>Bacteria</taxon>
        <taxon>Bacillati</taxon>
        <taxon>Bacillota</taxon>
        <taxon>Negativicutes</taxon>
        <taxon>Selenomonadales</taxon>
        <taxon>Selenomonadaceae</taxon>
        <taxon>Pectinatus</taxon>
    </lineage>
</organism>
<dbReference type="InterPro" id="IPR023406">
    <property type="entry name" value="Topo_IA_AS"/>
</dbReference>
<dbReference type="PROSITE" id="PS00396">
    <property type="entry name" value="TOPO_IA_1"/>
    <property type="match status" value="1"/>
</dbReference>
<keyword evidence="8" id="KW-0460">Magnesium</keyword>
<dbReference type="CDD" id="cd00186">
    <property type="entry name" value="TOP1Ac"/>
    <property type="match status" value="1"/>
</dbReference>
<evidence type="ECO:0000259" key="16">
    <source>
        <dbReference type="PROSITE" id="PS50880"/>
    </source>
</evidence>
<keyword evidence="19" id="KW-1185">Reference proteome</keyword>
<dbReference type="Pfam" id="PF01751">
    <property type="entry name" value="Toprim"/>
    <property type="match status" value="1"/>
</dbReference>
<dbReference type="InterPro" id="IPR013826">
    <property type="entry name" value="Topo_IA_cen_sub3"/>
</dbReference>
<dbReference type="PROSITE" id="PS52039">
    <property type="entry name" value="TOPO_IA_2"/>
    <property type="match status" value="1"/>
</dbReference>
<dbReference type="Gene3D" id="1.10.460.10">
    <property type="entry name" value="Topoisomerase I, domain 2"/>
    <property type="match status" value="1"/>
</dbReference>
<dbReference type="Proteomes" id="UP001239167">
    <property type="component" value="Unassembled WGS sequence"/>
</dbReference>
<keyword evidence="7" id="KW-0862">Zinc</keyword>
<evidence type="ECO:0000256" key="3">
    <source>
        <dbReference type="ARBA" id="ARBA00012891"/>
    </source>
</evidence>
<dbReference type="InterPro" id="IPR013497">
    <property type="entry name" value="Topo_IA_cen"/>
</dbReference>
<evidence type="ECO:0000256" key="11">
    <source>
        <dbReference type="ARBA" id="ARBA00023235"/>
    </source>
</evidence>
<dbReference type="Pfam" id="PF01396">
    <property type="entry name" value="Zn_ribbon_Top1"/>
    <property type="match status" value="2"/>
</dbReference>
<dbReference type="InterPro" id="IPR023405">
    <property type="entry name" value="Topo_IA_core_domain"/>
</dbReference>
<dbReference type="GO" id="GO:0003917">
    <property type="term" value="F:DNA topoisomerase type I (single strand cut, ATP-independent) activity"/>
    <property type="evidence" value="ECO:0007669"/>
    <property type="project" value="UniProtKB-EC"/>
</dbReference>
<evidence type="ECO:0000256" key="7">
    <source>
        <dbReference type="ARBA" id="ARBA00022833"/>
    </source>
</evidence>